<dbReference type="Proteomes" id="UP000759131">
    <property type="component" value="Unassembled WGS sequence"/>
</dbReference>
<organism evidence="2">
    <name type="scientific">Medioppia subpectinata</name>
    <dbReference type="NCBI Taxonomy" id="1979941"/>
    <lineage>
        <taxon>Eukaryota</taxon>
        <taxon>Metazoa</taxon>
        <taxon>Ecdysozoa</taxon>
        <taxon>Arthropoda</taxon>
        <taxon>Chelicerata</taxon>
        <taxon>Arachnida</taxon>
        <taxon>Acari</taxon>
        <taxon>Acariformes</taxon>
        <taxon>Sarcoptiformes</taxon>
        <taxon>Oribatida</taxon>
        <taxon>Brachypylina</taxon>
        <taxon>Oppioidea</taxon>
        <taxon>Oppiidae</taxon>
        <taxon>Medioppia</taxon>
    </lineage>
</organism>
<dbReference type="InterPro" id="IPR035899">
    <property type="entry name" value="DBL_dom_sf"/>
</dbReference>
<protein>
    <recommendedName>
        <fullName evidence="4">DH domain-containing protein</fullName>
    </recommendedName>
</protein>
<sequence>ITSNSSSDTTSEVATNQTTTQDQRRVDDRKKKVREQRGCVITELLQTERDYRMNLEVCANIFLTDREEGVKNGIDLGRLF</sequence>
<gene>
    <name evidence="2" type="ORF">OSB1V03_LOCUS22604</name>
</gene>
<evidence type="ECO:0000313" key="3">
    <source>
        <dbReference type="Proteomes" id="UP000759131"/>
    </source>
</evidence>
<accession>A0A7R9M018</accession>
<feature type="compositionally biased region" description="Polar residues" evidence="1">
    <location>
        <begin position="1"/>
        <end position="16"/>
    </location>
</feature>
<proteinExistence type="predicted"/>
<dbReference type="EMBL" id="CAJPIZ010049527">
    <property type="protein sequence ID" value="CAG2122658.1"/>
    <property type="molecule type" value="Genomic_DNA"/>
</dbReference>
<dbReference type="EMBL" id="OC904102">
    <property type="protein sequence ID" value="CAD7649882.1"/>
    <property type="molecule type" value="Genomic_DNA"/>
</dbReference>
<feature type="region of interest" description="Disordered" evidence="1">
    <location>
        <begin position="1"/>
        <end position="34"/>
    </location>
</feature>
<dbReference type="Gene3D" id="1.20.900.10">
    <property type="entry name" value="Dbl homology (DH) domain"/>
    <property type="match status" value="1"/>
</dbReference>
<feature type="non-terminal residue" evidence="2">
    <location>
        <position position="1"/>
    </location>
</feature>
<keyword evidence="3" id="KW-1185">Reference proteome</keyword>
<dbReference type="OrthoDB" id="27823at2759"/>
<evidence type="ECO:0000256" key="1">
    <source>
        <dbReference type="SAM" id="MobiDB-lite"/>
    </source>
</evidence>
<evidence type="ECO:0008006" key="4">
    <source>
        <dbReference type="Google" id="ProtNLM"/>
    </source>
</evidence>
<name>A0A7R9M018_9ACAR</name>
<dbReference type="AlphaFoldDB" id="A0A7R9M018"/>
<reference evidence="2" key="1">
    <citation type="submission" date="2020-11" db="EMBL/GenBank/DDBJ databases">
        <authorList>
            <person name="Tran Van P."/>
        </authorList>
    </citation>
    <scope>NUCLEOTIDE SEQUENCE</scope>
</reference>
<feature type="non-terminal residue" evidence="2">
    <location>
        <position position="80"/>
    </location>
</feature>
<evidence type="ECO:0000313" key="2">
    <source>
        <dbReference type="EMBL" id="CAD7649882.1"/>
    </source>
</evidence>
<dbReference type="SUPFAM" id="SSF48065">
    <property type="entry name" value="DBL homology domain (DH-domain)"/>
    <property type="match status" value="1"/>
</dbReference>